<protein>
    <recommendedName>
        <fullName evidence="1">Helix-hairpin-helix DNA-binding motif class 1 domain-containing protein</fullName>
    </recommendedName>
</protein>
<keyword evidence="3" id="KW-1185">Reference proteome</keyword>
<dbReference type="OrthoDB" id="9790239at2"/>
<feature type="domain" description="Helix-hairpin-helix DNA-binding motif class 1" evidence="1">
    <location>
        <begin position="158"/>
        <end position="177"/>
    </location>
</feature>
<sequence length="211" mass="23247">MDVYQKYKKWIITASILFVIIGFYYYFHTDSAPSEVMNPQVELEDPPVLNELENPPAENIKKDIADSMLVVDIKGAIKQPGVYELQTGARVHQLIDLAGGLLNDADELAINLAAPLEDGMAIYIPKKGEETTNQFRLPTGHEEGQEKGKVNINLATSDELQSLTGIGPSKAEAIIAYREENGPFTSPEGLLEVSGIGEKSFEKIKEEITIK</sequence>
<dbReference type="InterPro" id="IPR051675">
    <property type="entry name" value="Endo/Exo/Phosphatase_dom_1"/>
</dbReference>
<dbReference type="GO" id="GO:0015627">
    <property type="term" value="C:type II protein secretion system complex"/>
    <property type="evidence" value="ECO:0007669"/>
    <property type="project" value="TreeGrafter"/>
</dbReference>
<organism evidence="2 3">
    <name type="scientific">Metabacillus sediminilitoris</name>
    <dbReference type="NCBI Taxonomy" id="2567941"/>
    <lineage>
        <taxon>Bacteria</taxon>
        <taxon>Bacillati</taxon>
        <taxon>Bacillota</taxon>
        <taxon>Bacilli</taxon>
        <taxon>Bacillales</taxon>
        <taxon>Bacillaceae</taxon>
        <taxon>Metabacillus</taxon>
    </lineage>
</organism>
<evidence type="ECO:0000259" key="1">
    <source>
        <dbReference type="SMART" id="SM00278"/>
    </source>
</evidence>
<dbReference type="SMART" id="SM00278">
    <property type="entry name" value="HhH1"/>
    <property type="match status" value="2"/>
</dbReference>
<dbReference type="Pfam" id="PF12836">
    <property type="entry name" value="HHH_3"/>
    <property type="match status" value="1"/>
</dbReference>
<dbReference type="InterPro" id="IPR003583">
    <property type="entry name" value="Hlx-hairpin-Hlx_DNA-bd_motif"/>
</dbReference>
<reference evidence="2 3" key="1">
    <citation type="submission" date="2019-04" db="EMBL/GenBank/DDBJ databases">
        <title>Bacillus sediminilitoris sp. nov., isolated from a tidal flat sediment on the East China Sea.</title>
        <authorList>
            <person name="Wei Y."/>
            <person name="Mao H."/>
            <person name="Fang J."/>
        </authorList>
    </citation>
    <scope>NUCLEOTIDE SEQUENCE [LARGE SCALE GENOMIC DNA]</scope>
    <source>
        <strain evidence="2 3">DSL-17</strain>
    </source>
</reference>
<dbReference type="Proteomes" id="UP000310334">
    <property type="component" value="Unassembled WGS sequence"/>
</dbReference>
<evidence type="ECO:0000313" key="2">
    <source>
        <dbReference type="EMBL" id="THF80682.1"/>
    </source>
</evidence>
<comment type="caution">
    <text evidence="2">The sequence shown here is derived from an EMBL/GenBank/DDBJ whole genome shotgun (WGS) entry which is preliminary data.</text>
</comment>
<proteinExistence type="predicted"/>
<dbReference type="InterPro" id="IPR019554">
    <property type="entry name" value="Soluble_ligand-bd"/>
</dbReference>
<dbReference type="PANTHER" id="PTHR21180:SF32">
    <property type="entry name" value="ENDONUCLEASE_EXONUCLEASE_PHOSPHATASE FAMILY DOMAIN-CONTAINING PROTEIN 1"/>
    <property type="match status" value="1"/>
</dbReference>
<dbReference type="Gene3D" id="3.10.20.600">
    <property type="match status" value="1"/>
</dbReference>
<accession>A0A4V3WFK9</accession>
<dbReference type="InterPro" id="IPR004509">
    <property type="entry name" value="Competence_ComEA_HhH"/>
</dbReference>
<dbReference type="SUPFAM" id="SSF47781">
    <property type="entry name" value="RuvA domain 2-like"/>
    <property type="match status" value="1"/>
</dbReference>
<gene>
    <name evidence="2" type="ORF">E6W99_09810</name>
</gene>
<dbReference type="GO" id="GO:0003677">
    <property type="term" value="F:DNA binding"/>
    <property type="evidence" value="ECO:0007669"/>
    <property type="project" value="InterPro"/>
</dbReference>
<dbReference type="RefSeq" id="WP_136353331.1">
    <property type="nucleotide sequence ID" value="NZ_CP046266.1"/>
</dbReference>
<dbReference type="InterPro" id="IPR010994">
    <property type="entry name" value="RuvA_2-like"/>
</dbReference>
<dbReference type="SUPFAM" id="SSF142984">
    <property type="entry name" value="Nqo1 middle domain-like"/>
    <property type="match status" value="1"/>
</dbReference>
<dbReference type="PANTHER" id="PTHR21180">
    <property type="entry name" value="ENDONUCLEASE/EXONUCLEASE/PHOSPHATASE FAMILY DOMAIN-CONTAINING PROTEIN 1"/>
    <property type="match status" value="1"/>
</dbReference>
<feature type="domain" description="Helix-hairpin-helix DNA-binding motif class 1" evidence="1">
    <location>
        <begin position="188"/>
        <end position="207"/>
    </location>
</feature>
<dbReference type="Gene3D" id="1.10.150.280">
    <property type="entry name" value="AF1531-like domain"/>
    <property type="match status" value="1"/>
</dbReference>
<dbReference type="AlphaFoldDB" id="A0A4V3WFK9"/>
<dbReference type="GO" id="GO:0006281">
    <property type="term" value="P:DNA repair"/>
    <property type="evidence" value="ECO:0007669"/>
    <property type="project" value="InterPro"/>
</dbReference>
<dbReference type="GO" id="GO:0015628">
    <property type="term" value="P:protein secretion by the type II secretion system"/>
    <property type="evidence" value="ECO:0007669"/>
    <property type="project" value="TreeGrafter"/>
</dbReference>
<name>A0A4V3WFK9_9BACI</name>
<evidence type="ECO:0000313" key="3">
    <source>
        <dbReference type="Proteomes" id="UP000310334"/>
    </source>
</evidence>
<dbReference type="NCBIfam" id="TIGR00426">
    <property type="entry name" value="competence protein ComEA helix-hairpin-helix repeat region"/>
    <property type="match status" value="1"/>
</dbReference>
<dbReference type="EMBL" id="SSNT01000006">
    <property type="protein sequence ID" value="THF80682.1"/>
    <property type="molecule type" value="Genomic_DNA"/>
</dbReference>
<dbReference type="Pfam" id="PF10531">
    <property type="entry name" value="SLBB"/>
    <property type="match status" value="1"/>
</dbReference>